<dbReference type="InterPro" id="IPR027417">
    <property type="entry name" value="P-loop_NTPase"/>
</dbReference>
<dbReference type="Proteomes" id="UP000236333">
    <property type="component" value="Unassembled WGS sequence"/>
</dbReference>
<feature type="compositionally biased region" description="Low complexity" evidence="8">
    <location>
        <begin position="451"/>
        <end position="460"/>
    </location>
</feature>
<keyword evidence="11" id="KW-1185">Reference proteome</keyword>
<keyword evidence="3" id="KW-0493">Microtubule</keyword>
<keyword evidence="4" id="KW-0547">Nucleotide-binding</keyword>
<dbReference type="Pfam" id="PF00004">
    <property type="entry name" value="AAA"/>
    <property type="match status" value="1"/>
</dbReference>
<dbReference type="GO" id="GO:0005874">
    <property type="term" value="C:microtubule"/>
    <property type="evidence" value="ECO:0007669"/>
    <property type="project" value="UniProtKB-KW"/>
</dbReference>
<dbReference type="Gene3D" id="1.10.8.60">
    <property type="match status" value="1"/>
</dbReference>
<organism evidence="10 11">
    <name type="scientific">Tetrabaena socialis</name>
    <dbReference type="NCBI Taxonomy" id="47790"/>
    <lineage>
        <taxon>Eukaryota</taxon>
        <taxon>Viridiplantae</taxon>
        <taxon>Chlorophyta</taxon>
        <taxon>core chlorophytes</taxon>
        <taxon>Chlorophyceae</taxon>
        <taxon>CS clade</taxon>
        <taxon>Chlamydomonadales</taxon>
        <taxon>Tetrabaenaceae</taxon>
        <taxon>Tetrabaena</taxon>
    </lineage>
</organism>
<evidence type="ECO:0000256" key="4">
    <source>
        <dbReference type="ARBA" id="ARBA00022741"/>
    </source>
</evidence>
<keyword evidence="5" id="KW-0067">ATP-binding</keyword>
<evidence type="ECO:0000256" key="1">
    <source>
        <dbReference type="ARBA" id="ARBA00004647"/>
    </source>
</evidence>
<evidence type="ECO:0000256" key="2">
    <source>
        <dbReference type="ARBA" id="ARBA00022490"/>
    </source>
</evidence>
<proteinExistence type="predicted"/>
<evidence type="ECO:0000256" key="6">
    <source>
        <dbReference type="ARBA" id="ARBA00023212"/>
    </source>
</evidence>
<dbReference type="SUPFAM" id="SSF52540">
    <property type="entry name" value="P-loop containing nucleoside triphosphate hydrolases"/>
    <property type="match status" value="1"/>
</dbReference>
<comment type="caution">
    <text evidence="10">The sequence shown here is derived from an EMBL/GenBank/DDBJ whole genome shotgun (WGS) entry which is preliminary data.</text>
</comment>
<evidence type="ECO:0000256" key="7">
    <source>
        <dbReference type="ARBA" id="ARBA00023235"/>
    </source>
</evidence>
<reference evidence="10 11" key="1">
    <citation type="journal article" date="2017" name="Mol. Biol. Evol.">
        <title>The 4-celled Tetrabaena socialis nuclear genome reveals the essential components for genetic control of cell number at the origin of multicellularity in the volvocine lineage.</title>
        <authorList>
            <person name="Featherston J."/>
            <person name="Arakaki Y."/>
            <person name="Hanschen E.R."/>
            <person name="Ferris P.J."/>
            <person name="Michod R.E."/>
            <person name="Olson B.J.S.C."/>
            <person name="Nozaki H."/>
            <person name="Durand P.M."/>
        </authorList>
    </citation>
    <scope>NUCLEOTIDE SEQUENCE [LARGE SCALE GENOMIC DNA]</scope>
    <source>
        <strain evidence="10 11">NIES-571</strain>
    </source>
</reference>
<dbReference type="EMBL" id="PGGS01000057">
    <property type="protein sequence ID" value="PNH10395.1"/>
    <property type="molecule type" value="Genomic_DNA"/>
</dbReference>
<evidence type="ECO:0000256" key="3">
    <source>
        <dbReference type="ARBA" id="ARBA00022701"/>
    </source>
</evidence>
<dbReference type="PANTHER" id="PTHR23074">
    <property type="entry name" value="AAA DOMAIN-CONTAINING"/>
    <property type="match status" value="1"/>
</dbReference>
<gene>
    <name evidence="10" type="ORF">TSOC_002864</name>
</gene>
<dbReference type="Pfam" id="PF17862">
    <property type="entry name" value="AAA_lid_3"/>
    <property type="match status" value="1"/>
</dbReference>
<evidence type="ECO:0000259" key="9">
    <source>
        <dbReference type="SMART" id="SM00382"/>
    </source>
</evidence>
<keyword evidence="2" id="KW-0963">Cytoplasm</keyword>
<keyword evidence="7" id="KW-0413">Isomerase</keyword>
<feature type="region of interest" description="Disordered" evidence="8">
    <location>
        <begin position="417"/>
        <end position="511"/>
    </location>
</feature>
<feature type="domain" description="AAA+ ATPase" evidence="9">
    <location>
        <begin position="267"/>
        <end position="520"/>
    </location>
</feature>
<dbReference type="AlphaFoldDB" id="A0A2J8ACZ5"/>
<dbReference type="InterPro" id="IPR041569">
    <property type="entry name" value="AAA_lid_3"/>
</dbReference>
<feature type="compositionally biased region" description="Low complexity" evidence="8">
    <location>
        <begin position="476"/>
        <end position="492"/>
    </location>
</feature>
<sequence>MEDEAGSLAAALKEVLAHALGALEQEDLGNFAQSLEEYCDAHQALSCALELHGGGSADLLPPLLRDTCAALLETYSCRYESIRARLMQQPDSGGDPQALATGSTCQLGDVGRPCPGSPHNECATEAYGQYGTTRCVPESYEDRVGPAGNAARCEDGTSRRRVASVQPPPAGPGCSGVRGDAPRAACAASGSGSGECGGEAAGGAPAAADGSGLSEVMAEVLRQCQRPVAAGGSLDELAGLGPVKEEVRMALLLPARMPHLFRGIRQPPRNFLLHGPPGTGKTMLVERIAAEAGATLLVVTPSAVLSKWSGESEKQLRAVFEVARALPPPCLVFMDVDPALLRRFDRRVAVPLPDAAARAAYLRAVLLRPELAGHRLGGADVAELAGLTEGYSGSDLSQLCREAAMQPVRELLRRMAEAEAEEGAAQAAAASAAAAASTPSSRDPQRPPPHHQQQAAAGGRRALRSGGGGGGEGRRGSSTSAPAAAAGEEMGALLTSAQGAPRPAPLAMRPLERRDFEAALATIRPVGG</sequence>
<dbReference type="InterPro" id="IPR050304">
    <property type="entry name" value="MT-severing_AAA_ATPase"/>
</dbReference>
<dbReference type="InterPro" id="IPR003593">
    <property type="entry name" value="AAA+_ATPase"/>
</dbReference>
<dbReference type="SMART" id="SM00382">
    <property type="entry name" value="AAA"/>
    <property type="match status" value="1"/>
</dbReference>
<dbReference type="GO" id="GO:0000922">
    <property type="term" value="C:spindle pole"/>
    <property type="evidence" value="ECO:0007669"/>
    <property type="project" value="UniProtKB-SubCell"/>
</dbReference>
<comment type="subcellular location">
    <subcellularLocation>
        <location evidence="1">Cytoplasm</location>
        <location evidence="1">Cytoskeleton</location>
        <location evidence="1">Spindle pole</location>
    </subcellularLocation>
</comment>
<dbReference type="Gene3D" id="3.40.50.300">
    <property type="entry name" value="P-loop containing nucleotide triphosphate hydrolases"/>
    <property type="match status" value="2"/>
</dbReference>
<accession>A0A2J8ACZ5</accession>
<dbReference type="GO" id="GO:0016887">
    <property type="term" value="F:ATP hydrolysis activity"/>
    <property type="evidence" value="ECO:0007669"/>
    <property type="project" value="InterPro"/>
</dbReference>
<feature type="region of interest" description="Disordered" evidence="8">
    <location>
        <begin position="144"/>
        <end position="178"/>
    </location>
</feature>
<dbReference type="InterPro" id="IPR003959">
    <property type="entry name" value="ATPase_AAA_core"/>
</dbReference>
<keyword evidence="6" id="KW-0206">Cytoskeleton</keyword>
<evidence type="ECO:0000313" key="11">
    <source>
        <dbReference type="Proteomes" id="UP000236333"/>
    </source>
</evidence>
<dbReference type="PANTHER" id="PTHR23074:SF78">
    <property type="entry name" value="KATANIN P60 ATPASE-CONTAINING SUBUNIT A-LIKE 2"/>
    <property type="match status" value="1"/>
</dbReference>
<evidence type="ECO:0000256" key="8">
    <source>
        <dbReference type="SAM" id="MobiDB-lite"/>
    </source>
</evidence>
<evidence type="ECO:0000313" key="10">
    <source>
        <dbReference type="EMBL" id="PNH10395.1"/>
    </source>
</evidence>
<feature type="compositionally biased region" description="Low complexity" evidence="8">
    <location>
        <begin position="423"/>
        <end position="442"/>
    </location>
</feature>
<dbReference type="GO" id="GO:0016853">
    <property type="term" value="F:isomerase activity"/>
    <property type="evidence" value="ECO:0007669"/>
    <property type="project" value="UniProtKB-KW"/>
</dbReference>
<name>A0A2J8ACZ5_9CHLO</name>
<dbReference type="OrthoDB" id="10254455at2759"/>
<protein>
    <submittedName>
        <fullName evidence="10">Katanin p60 ATPase-containing subunit A-like 2</fullName>
    </submittedName>
</protein>
<evidence type="ECO:0000256" key="5">
    <source>
        <dbReference type="ARBA" id="ARBA00022840"/>
    </source>
</evidence>
<dbReference type="GO" id="GO:0005524">
    <property type="term" value="F:ATP binding"/>
    <property type="evidence" value="ECO:0007669"/>
    <property type="project" value="UniProtKB-KW"/>
</dbReference>